<dbReference type="InterPro" id="IPR002550">
    <property type="entry name" value="CNNM"/>
</dbReference>
<evidence type="ECO:0000256" key="2">
    <source>
        <dbReference type="SAM" id="MobiDB-lite"/>
    </source>
</evidence>
<sequence length="315" mass="35512">MVPEYPFSSTITGRNSVDGLRTGGNNICNTVCVVTFDRIVPELNVSLLEAFLVTNIVPAMFIVVFSEVIPQVIFTKYALYMGSRCRHLMVFFIVLTFPASYPLSKFLDLTVGKEMRMTMDNRILGGIIRQQKYGNANMADVVENAMNLQVRRVRDVMTPLEKIIGVLNVKDLLLIDDSLDIRVGMVMQLWHRSTMFRFVSSETPVAQLMLELKKGFPLAIVVDFHHTEMCYTVIGIVTLEDNLEEVIGEIYDEKDVKIKARVEEGVTIETVDGVKSDLLAKPSKRNMKKKTVSEEGKTDEYAPLLPHNNPSGLKK</sequence>
<feature type="region of interest" description="Disordered" evidence="2">
    <location>
        <begin position="283"/>
        <end position="315"/>
    </location>
</feature>
<dbReference type="GO" id="GO:0022857">
    <property type="term" value="F:transmembrane transporter activity"/>
    <property type="evidence" value="ECO:0007669"/>
    <property type="project" value="TreeGrafter"/>
</dbReference>
<reference evidence="6" key="2">
    <citation type="journal article" date="2016" name="Sci. Rep.">
        <title>Dictyocaulus viviparus genome, variome and transcriptome elucidate lungworm biology and support future intervention.</title>
        <authorList>
            <person name="McNulty S.N."/>
            <person name="Strube C."/>
            <person name="Rosa B.A."/>
            <person name="Martin J.C."/>
            <person name="Tyagi R."/>
            <person name="Choi Y.J."/>
            <person name="Wang Q."/>
            <person name="Hallsworth Pepin K."/>
            <person name="Zhang X."/>
            <person name="Ozersky P."/>
            <person name="Wilson R.K."/>
            <person name="Sternberg P.W."/>
            <person name="Gasser R.B."/>
            <person name="Mitreva M."/>
        </authorList>
    </citation>
    <scope>NUCLEOTIDE SEQUENCE [LARGE SCALE GENOMIC DNA]</scope>
    <source>
        <strain evidence="6">HannoverDv2000</strain>
    </source>
</reference>
<protein>
    <recommendedName>
        <fullName evidence="4">CNNM transmembrane domain-containing protein</fullName>
    </recommendedName>
</protein>
<dbReference type="Proteomes" id="UP000053766">
    <property type="component" value="Unassembled WGS sequence"/>
</dbReference>
<dbReference type="SUPFAM" id="SSF54631">
    <property type="entry name" value="CBS-domain pair"/>
    <property type="match status" value="1"/>
</dbReference>
<name>A0A0D8Y082_DICVI</name>
<dbReference type="InterPro" id="IPR045095">
    <property type="entry name" value="ACDP"/>
</dbReference>
<evidence type="ECO:0000256" key="3">
    <source>
        <dbReference type="SAM" id="Phobius"/>
    </source>
</evidence>
<evidence type="ECO:0000313" key="6">
    <source>
        <dbReference type="Proteomes" id="UP000053766"/>
    </source>
</evidence>
<evidence type="ECO:0000256" key="1">
    <source>
        <dbReference type="ARBA" id="ARBA00023065"/>
    </source>
</evidence>
<dbReference type="GO" id="GO:0010960">
    <property type="term" value="P:magnesium ion homeostasis"/>
    <property type="evidence" value="ECO:0007669"/>
    <property type="project" value="InterPro"/>
</dbReference>
<dbReference type="GO" id="GO:0005886">
    <property type="term" value="C:plasma membrane"/>
    <property type="evidence" value="ECO:0007669"/>
    <property type="project" value="TreeGrafter"/>
</dbReference>
<keyword evidence="3" id="KW-0472">Membrane</keyword>
<dbReference type="PANTHER" id="PTHR12064:SF4">
    <property type="entry name" value="METAL TRANSPORTER CNNM-4"/>
    <property type="match status" value="1"/>
</dbReference>
<dbReference type="Gene3D" id="3.10.580.10">
    <property type="entry name" value="CBS-domain"/>
    <property type="match status" value="1"/>
</dbReference>
<reference evidence="5 6" key="1">
    <citation type="submission" date="2013-11" db="EMBL/GenBank/DDBJ databases">
        <title>Draft genome of the bovine lungworm Dictyocaulus viviparus.</title>
        <authorList>
            <person name="Mitreva M."/>
        </authorList>
    </citation>
    <scope>NUCLEOTIDE SEQUENCE [LARGE SCALE GENOMIC DNA]</scope>
    <source>
        <strain evidence="5 6">HannoverDv2000</strain>
    </source>
</reference>
<keyword evidence="3" id="KW-0812">Transmembrane</keyword>
<keyword evidence="6" id="KW-1185">Reference proteome</keyword>
<dbReference type="EMBL" id="KN716210">
    <property type="protein sequence ID" value="KJH50263.1"/>
    <property type="molecule type" value="Genomic_DNA"/>
</dbReference>
<organism evidence="5 6">
    <name type="scientific">Dictyocaulus viviparus</name>
    <name type="common">Bovine lungworm</name>
    <dbReference type="NCBI Taxonomy" id="29172"/>
    <lineage>
        <taxon>Eukaryota</taxon>
        <taxon>Metazoa</taxon>
        <taxon>Ecdysozoa</taxon>
        <taxon>Nematoda</taxon>
        <taxon>Chromadorea</taxon>
        <taxon>Rhabditida</taxon>
        <taxon>Rhabditina</taxon>
        <taxon>Rhabditomorpha</taxon>
        <taxon>Strongyloidea</taxon>
        <taxon>Metastrongylidae</taxon>
        <taxon>Dictyocaulus</taxon>
    </lineage>
</organism>
<keyword evidence="1" id="KW-0406">Ion transport</keyword>
<keyword evidence="1" id="KW-0813">Transport</keyword>
<dbReference type="OrthoDB" id="5353557at2759"/>
<accession>A0A0D8Y082</accession>
<feature type="domain" description="CNNM transmembrane" evidence="4">
    <location>
        <begin position="24"/>
        <end position="112"/>
    </location>
</feature>
<keyword evidence="3" id="KW-1133">Transmembrane helix</keyword>
<feature type="transmembrane region" description="Helical" evidence="3">
    <location>
        <begin position="85"/>
        <end position="103"/>
    </location>
</feature>
<feature type="compositionally biased region" description="Basic and acidic residues" evidence="2">
    <location>
        <begin position="291"/>
        <end position="300"/>
    </location>
</feature>
<dbReference type="InterPro" id="IPR046342">
    <property type="entry name" value="CBS_dom_sf"/>
</dbReference>
<dbReference type="Pfam" id="PF01595">
    <property type="entry name" value="CNNM"/>
    <property type="match status" value="1"/>
</dbReference>
<feature type="transmembrane region" description="Helical" evidence="3">
    <location>
        <begin position="50"/>
        <end position="73"/>
    </location>
</feature>
<dbReference type="STRING" id="29172.A0A0D8Y082"/>
<dbReference type="AlphaFoldDB" id="A0A0D8Y082"/>
<dbReference type="GO" id="GO:0006811">
    <property type="term" value="P:monoatomic ion transport"/>
    <property type="evidence" value="ECO:0007669"/>
    <property type="project" value="UniProtKB-KW"/>
</dbReference>
<dbReference type="PANTHER" id="PTHR12064">
    <property type="entry name" value="METAL TRANSPORTER CNNM"/>
    <property type="match status" value="1"/>
</dbReference>
<evidence type="ECO:0000313" key="5">
    <source>
        <dbReference type="EMBL" id="KJH50263.1"/>
    </source>
</evidence>
<proteinExistence type="predicted"/>
<gene>
    <name evidence="5" type="ORF">DICVIV_03546</name>
</gene>
<evidence type="ECO:0000259" key="4">
    <source>
        <dbReference type="Pfam" id="PF01595"/>
    </source>
</evidence>